<keyword evidence="2" id="KW-0472">Membrane</keyword>
<gene>
    <name evidence="3" type="ORF">ACHAWO_008224</name>
</gene>
<keyword evidence="2" id="KW-0812">Transmembrane</keyword>
<dbReference type="AlphaFoldDB" id="A0ABD3N2E6"/>
<proteinExistence type="predicted"/>
<keyword evidence="4" id="KW-1185">Reference proteome</keyword>
<accession>A0ABD3N2E6</accession>
<evidence type="ECO:0000313" key="4">
    <source>
        <dbReference type="Proteomes" id="UP001530400"/>
    </source>
</evidence>
<organism evidence="3 4">
    <name type="scientific">Cyclotella atomus</name>
    <dbReference type="NCBI Taxonomy" id="382360"/>
    <lineage>
        <taxon>Eukaryota</taxon>
        <taxon>Sar</taxon>
        <taxon>Stramenopiles</taxon>
        <taxon>Ochrophyta</taxon>
        <taxon>Bacillariophyta</taxon>
        <taxon>Coscinodiscophyceae</taxon>
        <taxon>Thalassiosirophycidae</taxon>
        <taxon>Stephanodiscales</taxon>
        <taxon>Stephanodiscaceae</taxon>
        <taxon>Cyclotella</taxon>
    </lineage>
</organism>
<feature type="region of interest" description="Disordered" evidence="1">
    <location>
        <begin position="1"/>
        <end position="21"/>
    </location>
</feature>
<dbReference type="Proteomes" id="UP001530400">
    <property type="component" value="Unassembled WGS sequence"/>
</dbReference>
<protein>
    <submittedName>
        <fullName evidence="3">Uncharacterized protein</fullName>
    </submittedName>
</protein>
<evidence type="ECO:0000256" key="1">
    <source>
        <dbReference type="SAM" id="MobiDB-lite"/>
    </source>
</evidence>
<keyword evidence="2" id="KW-1133">Transmembrane helix</keyword>
<dbReference type="EMBL" id="JALLPJ020001323">
    <property type="protein sequence ID" value="KAL3769907.1"/>
    <property type="molecule type" value="Genomic_DNA"/>
</dbReference>
<feature type="region of interest" description="Disordered" evidence="1">
    <location>
        <begin position="43"/>
        <end position="66"/>
    </location>
</feature>
<feature type="transmembrane region" description="Helical" evidence="2">
    <location>
        <begin position="159"/>
        <end position="178"/>
    </location>
</feature>
<sequence length="181" mass="20294">MNDCNSRRNSRNSSSNDNDGCISVTTITVKHRPSSRTSFVDEPALLCNSNRPPTHHHQHEPDEESTLPIDDLIEDIVLNGDYEPLASSGMSGITLWTKASRWTRMSDAQTLATYATEHTLNEAVYTQETSVLPQLSPLTEEKGRNDLDFCQRFFGHPMFSNLNATLFVILLGLVHYVHSGF</sequence>
<name>A0ABD3N2E6_9STRA</name>
<reference evidence="3 4" key="1">
    <citation type="submission" date="2024-10" db="EMBL/GenBank/DDBJ databases">
        <title>Updated reference genomes for cyclostephanoid diatoms.</title>
        <authorList>
            <person name="Roberts W.R."/>
            <person name="Alverson A.J."/>
        </authorList>
    </citation>
    <scope>NUCLEOTIDE SEQUENCE [LARGE SCALE GENOMIC DNA]</scope>
    <source>
        <strain evidence="3 4">AJA010-31</strain>
    </source>
</reference>
<comment type="caution">
    <text evidence="3">The sequence shown here is derived from an EMBL/GenBank/DDBJ whole genome shotgun (WGS) entry which is preliminary data.</text>
</comment>
<evidence type="ECO:0000313" key="3">
    <source>
        <dbReference type="EMBL" id="KAL3769907.1"/>
    </source>
</evidence>
<evidence type="ECO:0000256" key="2">
    <source>
        <dbReference type="SAM" id="Phobius"/>
    </source>
</evidence>